<evidence type="ECO:0000313" key="3">
    <source>
        <dbReference type="Proteomes" id="UP000707206"/>
    </source>
</evidence>
<dbReference type="InterPro" id="IPR036388">
    <property type="entry name" value="WH-like_DNA-bd_sf"/>
</dbReference>
<accession>A0A967E4V3</accession>
<evidence type="ECO:0008006" key="4">
    <source>
        <dbReference type="Google" id="ProtNLM"/>
    </source>
</evidence>
<dbReference type="Proteomes" id="UP000707206">
    <property type="component" value="Unassembled WGS sequence"/>
</dbReference>
<dbReference type="GO" id="GO:0006355">
    <property type="term" value="P:regulation of DNA-templated transcription"/>
    <property type="evidence" value="ECO:0007669"/>
    <property type="project" value="InterPro"/>
</dbReference>
<evidence type="ECO:0000313" key="2">
    <source>
        <dbReference type="EMBL" id="NHF57915.1"/>
    </source>
</evidence>
<proteinExistence type="predicted"/>
<name>A0A967E4V3_9FLAO</name>
<reference evidence="2" key="1">
    <citation type="submission" date="2019-07" db="EMBL/GenBank/DDBJ databases">
        <authorList>
            <person name="De-Chao Zhang Q."/>
        </authorList>
    </citation>
    <scope>NUCLEOTIDE SEQUENCE</scope>
    <source>
        <strain evidence="2">TP-CH-4</strain>
    </source>
</reference>
<keyword evidence="1" id="KW-0812">Transmembrane</keyword>
<feature type="transmembrane region" description="Helical" evidence="1">
    <location>
        <begin position="6"/>
        <end position="23"/>
    </location>
</feature>
<keyword evidence="1" id="KW-0472">Membrane</keyword>
<dbReference type="SUPFAM" id="SSF46894">
    <property type="entry name" value="C-terminal effector domain of the bipartite response regulators"/>
    <property type="match status" value="1"/>
</dbReference>
<reference evidence="2" key="2">
    <citation type="submission" date="2020-03" db="EMBL/GenBank/DDBJ databases">
        <title>Flavobacteriaceae bacterium strain TP-CH-4, a member of the family Flavobacteriaceae isolated from a deep-sea seamount.</title>
        <authorList>
            <person name="Zhang D.-C."/>
        </authorList>
    </citation>
    <scope>NUCLEOTIDE SEQUENCE</scope>
    <source>
        <strain evidence="2">TP-CH-4</strain>
    </source>
</reference>
<feature type="transmembrane region" description="Helical" evidence="1">
    <location>
        <begin position="71"/>
        <end position="94"/>
    </location>
</feature>
<dbReference type="GO" id="GO:0003677">
    <property type="term" value="F:DNA binding"/>
    <property type="evidence" value="ECO:0007669"/>
    <property type="project" value="InterPro"/>
</dbReference>
<sequence>MILEYAITAIVCLITAVVIQRIYKREQLAGAASLGSKGILWFGWAIFVWGFGALLNLMVVVGLEGSPNNKLLTYAGVCISLLNSLFILLSLPSIEYKGKPNMIVRFVARFSEREFISIYLGIIAMLIFVFFAASYQNEAISNSFIWLIDIPISIIVAFALLHALNRAFSHRNMRFMYLPSLALFVLIVIAVTHRIVPANRIPTFIDDASWKVLGTVTAISFKFLFILLFSILLYSWKFLSEKEEKQSHLEVTLLEKRQLEKINRQLLLANESHLDTIVKLKDELNQITEASKIELSERQKEVLGNLAVWGAQKSYTEIAEAMHISVDGFQAHVHQIKKVLKISGSGGKGQLIQYAQENDLLRYSTLKPHS</sequence>
<feature type="transmembrane region" description="Helical" evidence="1">
    <location>
        <begin position="176"/>
        <end position="196"/>
    </location>
</feature>
<dbReference type="RefSeq" id="WP_152572439.1">
    <property type="nucleotide sequence ID" value="NZ_VIKU02000001.1"/>
</dbReference>
<comment type="caution">
    <text evidence="2">The sequence shown here is derived from an EMBL/GenBank/DDBJ whole genome shotgun (WGS) entry which is preliminary data.</text>
</comment>
<feature type="transmembrane region" description="Helical" evidence="1">
    <location>
        <begin position="216"/>
        <end position="236"/>
    </location>
</feature>
<keyword evidence="1" id="KW-1133">Transmembrane helix</keyword>
<gene>
    <name evidence="2" type="ORF">FK220_001080</name>
</gene>
<organism evidence="2 3">
    <name type="scientific">Pelagihabitans pacificus</name>
    <dbReference type="NCBI Taxonomy" id="2696054"/>
    <lineage>
        <taxon>Bacteria</taxon>
        <taxon>Pseudomonadati</taxon>
        <taxon>Bacteroidota</taxon>
        <taxon>Flavobacteriia</taxon>
        <taxon>Flavobacteriales</taxon>
        <taxon>Flavobacteriaceae</taxon>
        <taxon>Pelagihabitans</taxon>
    </lineage>
</organism>
<dbReference type="AlphaFoldDB" id="A0A967E4V3"/>
<protein>
    <recommendedName>
        <fullName evidence="4">HTH luxR-type domain-containing protein</fullName>
    </recommendedName>
</protein>
<feature type="transmembrane region" description="Helical" evidence="1">
    <location>
        <begin position="144"/>
        <end position="164"/>
    </location>
</feature>
<dbReference type="EMBL" id="VIKU02000001">
    <property type="protein sequence ID" value="NHF57915.1"/>
    <property type="molecule type" value="Genomic_DNA"/>
</dbReference>
<keyword evidence="3" id="KW-1185">Reference proteome</keyword>
<feature type="transmembrane region" description="Helical" evidence="1">
    <location>
        <begin position="115"/>
        <end position="132"/>
    </location>
</feature>
<dbReference type="InterPro" id="IPR016032">
    <property type="entry name" value="Sig_transdc_resp-reg_C-effctor"/>
</dbReference>
<feature type="transmembrane region" description="Helical" evidence="1">
    <location>
        <begin position="39"/>
        <end position="59"/>
    </location>
</feature>
<dbReference type="Gene3D" id="1.10.10.10">
    <property type="entry name" value="Winged helix-like DNA-binding domain superfamily/Winged helix DNA-binding domain"/>
    <property type="match status" value="1"/>
</dbReference>
<evidence type="ECO:0000256" key="1">
    <source>
        <dbReference type="SAM" id="Phobius"/>
    </source>
</evidence>